<keyword evidence="2" id="KW-1185">Reference proteome</keyword>
<name>A0A7D5ZES9_9NEIS</name>
<dbReference type="AlphaFoldDB" id="A0A7D5ZES9"/>
<dbReference type="RefSeq" id="WP_180306721.1">
    <property type="nucleotide sequence ID" value="NZ_CP058952.1"/>
</dbReference>
<dbReference type="KEGG" id="cfon:HZU75_14525"/>
<sequence length="265" mass="29663">MLNTQELTQFLESQKALQLGKPVADTMAAKLLLFFQQIAPLLPKSQSISPVTQVNPTQLQDWLEHIKQPLIRAKQGGLGFNPWIIANIKRDEVRNSAVLAWLLNPNGNHGLGKLALCALVRGIPELGLSEALNTSSRCSVRTESNPDGDRSNRVDIEIDADHFYLLIEVKIDAAEGIDQLSRYGALCEQRAASRPWAILFLTTKRSMPKTAGNYAHKIHSVSWLQVAQWLSSALKQHTAQRTNPDKQEILTRESINCFLSYIRTF</sequence>
<dbReference type="Proteomes" id="UP000510822">
    <property type="component" value="Chromosome"/>
</dbReference>
<reference evidence="1 2" key="1">
    <citation type="journal article" date="2016" name="Int. J. Syst. Evol. Microbiol.">
        <title>Chitinibacter fontanus sp. nov., isolated from a spring.</title>
        <authorList>
            <person name="Sheu S.Y."/>
            <person name="Li Y.S."/>
            <person name="Young C.C."/>
            <person name="Chen W.M."/>
        </authorList>
    </citation>
    <scope>NUCLEOTIDE SEQUENCE [LARGE SCALE GENOMIC DNA]</scope>
    <source>
        <strain evidence="1 2">STM-7</strain>
    </source>
</reference>
<dbReference type="EMBL" id="CP058952">
    <property type="protein sequence ID" value="QLI82645.1"/>
    <property type="molecule type" value="Genomic_DNA"/>
</dbReference>
<evidence type="ECO:0000313" key="2">
    <source>
        <dbReference type="Proteomes" id="UP000510822"/>
    </source>
</evidence>
<dbReference type="Pfam" id="PF14281">
    <property type="entry name" value="PDDEXK_4"/>
    <property type="match status" value="1"/>
</dbReference>
<evidence type="ECO:0000313" key="1">
    <source>
        <dbReference type="EMBL" id="QLI82645.1"/>
    </source>
</evidence>
<organism evidence="1 2">
    <name type="scientific">Chitinibacter fontanus</name>
    <dbReference type="NCBI Taxonomy" id="1737446"/>
    <lineage>
        <taxon>Bacteria</taxon>
        <taxon>Pseudomonadati</taxon>
        <taxon>Pseudomonadota</taxon>
        <taxon>Betaproteobacteria</taxon>
        <taxon>Neisseriales</taxon>
        <taxon>Chitinibacteraceae</taxon>
        <taxon>Chitinibacter</taxon>
    </lineage>
</organism>
<protein>
    <submittedName>
        <fullName evidence="1">PD-(D/E)XK nuclease family protein</fullName>
    </submittedName>
</protein>
<dbReference type="InterPro" id="IPR029470">
    <property type="entry name" value="PDDEXK_4"/>
</dbReference>
<proteinExistence type="predicted"/>
<accession>A0A7D5ZES9</accession>
<gene>
    <name evidence="1" type="ORF">HZU75_14525</name>
</gene>